<name>E6U6M4_ETHHY</name>
<dbReference type="HOGENOM" id="CLU_072517_0_0_9"/>
<gene>
    <name evidence="2" type="ordered locus">Ethha_0170</name>
</gene>
<evidence type="ECO:0000259" key="1">
    <source>
        <dbReference type="SMART" id="SM00481"/>
    </source>
</evidence>
<dbReference type="EMBL" id="CP002400">
    <property type="protein sequence ID" value="ADU25757.1"/>
    <property type="molecule type" value="Genomic_DNA"/>
</dbReference>
<dbReference type="GO" id="GO:0004534">
    <property type="term" value="F:5'-3' RNA exonuclease activity"/>
    <property type="evidence" value="ECO:0007669"/>
    <property type="project" value="TreeGrafter"/>
</dbReference>
<evidence type="ECO:0000313" key="3">
    <source>
        <dbReference type="Proteomes" id="UP000001551"/>
    </source>
</evidence>
<dbReference type="SMART" id="SM00481">
    <property type="entry name" value="POLIIIAc"/>
    <property type="match status" value="1"/>
</dbReference>
<dbReference type="InterPro" id="IPR052018">
    <property type="entry name" value="PHP_domain"/>
</dbReference>
<dbReference type="InterPro" id="IPR016195">
    <property type="entry name" value="Pol/histidinol_Pase-like"/>
</dbReference>
<proteinExistence type="predicted"/>
<keyword evidence="3" id="KW-1185">Reference proteome</keyword>
<dbReference type="GO" id="GO:0035312">
    <property type="term" value="F:5'-3' DNA exonuclease activity"/>
    <property type="evidence" value="ECO:0007669"/>
    <property type="project" value="TreeGrafter"/>
</dbReference>
<dbReference type="AlphaFoldDB" id="E6U6M4"/>
<dbReference type="Gene3D" id="3.20.20.140">
    <property type="entry name" value="Metal-dependent hydrolases"/>
    <property type="match status" value="1"/>
</dbReference>
<protein>
    <submittedName>
        <fullName evidence="2">PHP domain protein</fullName>
    </submittedName>
</protein>
<dbReference type="InterPro" id="IPR003141">
    <property type="entry name" value="Pol/His_phosphatase_N"/>
</dbReference>
<dbReference type="STRING" id="663278.Ethha_0170"/>
<feature type="domain" description="Polymerase/histidinol phosphatase N-terminal" evidence="1">
    <location>
        <begin position="14"/>
        <end position="73"/>
    </location>
</feature>
<dbReference type="KEGG" id="eha:Ethha_0170"/>
<dbReference type="Proteomes" id="UP000001551">
    <property type="component" value="Chromosome"/>
</dbReference>
<sequence>MRSLYDTGGAWYKGNLHTHTTRSDGRLPAGEAIGFYREAGYDFIALTDHWRQSEPLEEPGFLQLAGCEFDTGNMTDLVRQPVFHIVGVGMERAVALPKAHDHPPQVLIDAIREAGGLAILAHPAWSLTDPALVPPLSGLSAAEIFNTFSGLPHSNARPESSLYFDIWALQGFLLPCTAADDCHWYEGEQGRSFMMVNASALTAQAIRAAIAAGNFYASQGPRFEQIRYDGETVEISCSEVQTVIFYSNTLYSADRLTLAESGGTVTAARYAVKPSDRYIRVELIDREGRHAWSAPFAAEKTRNR</sequence>
<evidence type="ECO:0000313" key="2">
    <source>
        <dbReference type="EMBL" id="ADU25757.1"/>
    </source>
</evidence>
<reference evidence="2 3" key="1">
    <citation type="submission" date="2010-12" db="EMBL/GenBank/DDBJ databases">
        <title>Complete sequence of Ethanoligenens harbinense YUAN-3.</title>
        <authorList>
            <person name="Lucas S."/>
            <person name="Copeland A."/>
            <person name="Lapidus A."/>
            <person name="Cheng J.-F."/>
            <person name="Bruce D."/>
            <person name="Goodwin L."/>
            <person name="Pitluck S."/>
            <person name="Chertkov O."/>
            <person name="Misra M."/>
            <person name="Detter J.C."/>
            <person name="Han C."/>
            <person name="Tapia R."/>
            <person name="Land M."/>
            <person name="Hauser L."/>
            <person name="Jeffries C."/>
            <person name="Kyrpides N."/>
            <person name="Ivanova N."/>
            <person name="Mikhailova N."/>
            <person name="Wang A."/>
            <person name="Mouttaki H."/>
            <person name="He Z."/>
            <person name="Zhou J."/>
            <person name="Hemme C.L."/>
            <person name="Woyke T."/>
        </authorList>
    </citation>
    <scope>NUCLEOTIDE SEQUENCE [LARGE SCALE GENOMIC DNA]</scope>
    <source>
        <strain evidence="3">DSM 18485 / JCM 12961 / CGMCC 1.5033 / YUAN-3</strain>
    </source>
</reference>
<dbReference type="RefSeq" id="WP_013484138.1">
    <property type="nucleotide sequence ID" value="NC_014828.1"/>
</dbReference>
<dbReference type="NCBIfam" id="NF038032">
    <property type="entry name" value="CehA_McbA_metalo"/>
    <property type="match status" value="1"/>
</dbReference>
<dbReference type="PANTHER" id="PTHR42924:SF3">
    <property type="entry name" value="POLYMERASE_HISTIDINOL PHOSPHATASE N-TERMINAL DOMAIN-CONTAINING PROTEIN"/>
    <property type="match status" value="1"/>
</dbReference>
<dbReference type="PANTHER" id="PTHR42924">
    <property type="entry name" value="EXONUCLEASE"/>
    <property type="match status" value="1"/>
</dbReference>
<dbReference type="SUPFAM" id="SSF89550">
    <property type="entry name" value="PHP domain-like"/>
    <property type="match status" value="1"/>
</dbReference>
<accession>E6U6M4</accession>
<organism evidence="2 3">
    <name type="scientific">Ethanoligenens harbinense (strain DSM 18485 / JCM 12961 / CGMCC 1.5033 / YUAN-3)</name>
    <dbReference type="NCBI Taxonomy" id="663278"/>
    <lineage>
        <taxon>Bacteria</taxon>
        <taxon>Bacillati</taxon>
        <taxon>Bacillota</taxon>
        <taxon>Clostridia</taxon>
        <taxon>Eubacteriales</taxon>
        <taxon>Oscillospiraceae</taxon>
        <taxon>Ethanoligenens</taxon>
    </lineage>
</organism>
<dbReference type="eggNOG" id="COG0613">
    <property type="taxonomic scope" value="Bacteria"/>
</dbReference>